<proteinExistence type="predicted"/>
<feature type="region of interest" description="Disordered" evidence="1">
    <location>
        <begin position="115"/>
        <end position="145"/>
    </location>
</feature>
<evidence type="ECO:0000313" key="2">
    <source>
        <dbReference type="EMBL" id="TFK49070.1"/>
    </source>
</evidence>
<keyword evidence="3" id="KW-1185">Reference proteome</keyword>
<reference evidence="2 3" key="1">
    <citation type="journal article" date="2019" name="Nat. Ecol. Evol.">
        <title>Megaphylogeny resolves global patterns of mushroom evolution.</title>
        <authorList>
            <person name="Varga T."/>
            <person name="Krizsan K."/>
            <person name="Foldi C."/>
            <person name="Dima B."/>
            <person name="Sanchez-Garcia M."/>
            <person name="Sanchez-Ramirez S."/>
            <person name="Szollosi G.J."/>
            <person name="Szarkandi J.G."/>
            <person name="Papp V."/>
            <person name="Albert L."/>
            <person name="Andreopoulos W."/>
            <person name="Angelini C."/>
            <person name="Antonin V."/>
            <person name="Barry K.W."/>
            <person name="Bougher N.L."/>
            <person name="Buchanan P."/>
            <person name="Buyck B."/>
            <person name="Bense V."/>
            <person name="Catcheside P."/>
            <person name="Chovatia M."/>
            <person name="Cooper J."/>
            <person name="Damon W."/>
            <person name="Desjardin D."/>
            <person name="Finy P."/>
            <person name="Geml J."/>
            <person name="Haridas S."/>
            <person name="Hughes K."/>
            <person name="Justo A."/>
            <person name="Karasinski D."/>
            <person name="Kautmanova I."/>
            <person name="Kiss B."/>
            <person name="Kocsube S."/>
            <person name="Kotiranta H."/>
            <person name="LaButti K.M."/>
            <person name="Lechner B.E."/>
            <person name="Liimatainen K."/>
            <person name="Lipzen A."/>
            <person name="Lukacs Z."/>
            <person name="Mihaltcheva S."/>
            <person name="Morgado L.N."/>
            <person name="Niskanen T."/>
            <person name="Noordeloos M.E."/>
            <person name="Ohm R.A."/>
            <person name="Ortiz-Santana B."/>
            <person name="Ovrebo C."/>
            <person name="Racz N."/>
            <person name="Riley R."/>
            <person name="Savchenko A."/>
            <person name="Shiryaev A."/>
            <person name="Soop K."/>
            <person name="Spirin V."/>
            <person name="Szebenyi C."/>
            <person name="Tomsovsky M."/>
            <person name="Tulloss R.E."/>
            <person name="Uehling J."/>
            <person name="Grigoriev I.V."/>
            <person name="Vagvolgyi C."/>
            <person name="Papp T."/>
            <person name="Martin F.M."/>
            <person name="Miettinen O."/>
            <person name="Hibbett D.S."/>
            <person name="Nagy L.G."/>
        </authorList>
    </citation>
    <scope>NUCLEOTIDE SEQUENCE [LARGE SCALE GENOMIC DNA]</scope>
    <source>
        <strain evidence="2 3">OMC1185</strain>
    </source>
</reference>
<feature type="compositionally biased region" description="Low complexity" evidence="1">
    <location>
        <begin position="115"/>
        <end position="139"/>
    </location>
</feature>
<protein>
    <submittedName>
        <fullName evidence="2">Uncharacterized protein</fullName>
    </submittedName>
</protein>
<feature type="region of interest" description="Disordered" evidence="1">
    <location>
        <begin position="45"/>
        <end position="77"/>
    </location>
</feature>
<feature type="compositionally biased region" description="Polar residues" evidence="1">
    <location>
        <begin position="53"/>
        <end position="68"/>
    </location>
</feature>
<evidence type="ECO:0000256" key="1">
    <source>
        <dbReference type="SAM" id="MobiDB-lite"/>
    </source>
</evidence>
<evidence type="ECO:0000313" key="3">
    <source>
        <dbReference type="Proteomes" id="UP000305948"/>
    </source>
</evidence>
<organism evidence="2 3">
    <name type="scientific">Heliocybe sulcata</name>
    <dbReference type="NCBI Taxonomy" id="5364"/>
    <lineage>
        <taxon>Eukaryota</taxon>
        <taxon>Fungi</taxon>
        <taxon>Dikarya</taxon>
        <taxon>Basidiomycota</taxon>
        <taxon>Agaricomycotina</taxon>
        <taxon>Agaricomycetes</taxon>
        <taxon>Gloeophyllales</taxon>
        <taxon>Gloeophyllaceae</taxon>
        <taxon>Heliocybe</taxon>
    </lineage>
</organism>
<accession>A0A5C3MVE2</accession>
<gene>
    <name evidence="2" type="ORF">OE88DRAFT_462799</name>
</gene>
<dbReference type="AlphaFoldDB" id="A0A5C3MVE2"/>
<sequence>MPLRNISLNNNIPILTSTKRTRARLYLRRHHILVLRTDTSSSRPILSIRRGTGTLSSSSNRPTSLNDHSTNRHPHNPRTRALLSTIRLTQPTHSNSRLRLTLTNNNRLNLIHRLTSTHPSSTRHLPSSSSSSNPRVPHSAPLPTP</sequence>
<name>A0A5C3MVE2_9AGAM</name>
<dbReference type="EMBL" id="ML213517">
    <property type="protein sequence ID" value="TFK49070.1"/>
    <property type="molecule type" value="Genomic_DNA"/>
</dbReference>
<dbReference type="Proteomes" id="UP000305948">
    <property type="component" value="Unassembled WGS sequence"/>
</dbReference>